<accession>A0ABV7ZYQ5</accession>
<feature type="domain" description="HEPN" evidence="1">
    <location>
        <begin position="9"/>
        <end position="56"/>
    </location>
</feature>
<reference evidence="3" key="1">
    <citation type="journal article" date="2019" name="Int. J. Syst. Evol. Microbiol.">
        <title>The Global Catalogue of Microorganisms (GCM) 10K type strain sequencing project: providing services to taxonomists for standard genome sequencing and annotation.</title>
        <authorList>
            <consortium name="The Broad Institute Genomics Platform"/>
            <consortium name="The Broad Institute Genome Sequencing Center for Infectious Disease"/>
            <person name="Wu L."/>
            <person name="Ma J."/>
        </authorList>
    </citation>
    <scope>NUCLEOTIDE SEQUENCE [LARGE SCALE GENOMIC DNA]</scope>
    <source>
        <strain evidence="3">IBRC 10765</strain>
    </source>
</reference>
<name>A0ABV7ZYQ5_9GAMM</name>
<evidence type="ECO:0000313" key="2">
    <source>
        <dbReference type="EMBL" id="MFC3853617.1"/>
    </source>
</evidence>
<dbReference type="InterPro" id="IPR007842">
    <property type="entry name" value="HEPN_dom"/>
</dbReference>
<gene>
    <name evidence="2" type="ORF">ACFOOG_12300</name>
</gene>
<dbReference type="Pfam" id="PF05168">
    <property type="entry name" value="HEPN"/>
    <property type="match status" value="1"/>
</dbReference>
<dbReference type="Gene3D" id="1.20.120.330">
    <property type="entry name" value="Nucleotidyltransferases domain 2"/>
    <property type="match status" value="1"/>
</dbReference>
<sequence>MTNRQLTPEALMLKADTACSSARALLELGDVDGAANRAYYAIFDASRAALLASGAPVGADIGRTHSGLIGAFGIFLFKNGPVSKEV</sequence>
<protein>
    <submittedName>
        <fullName evidence="2">HEPN domain-containing protein</fullName>
    </submittedName>
</protein>
<comment type="caution">
    <text evidence="2">The sequence shown here is derived from an EMBL/GenBank/DDBJ whole genome shotgun (WGS) entry which is preliminary data.</text>
</comment>
<organism evidence="2 3">
    <name type="scientific">Saccharospirillum mangrovi</name>
    <dbReference type="NCBI Taxonomy" id="2161747"/>
    <lineage>
        <taxon>Bacteria</taxon>
        <taxon>Pseudomonadati</taxon>
        <taxon>Pseudomonadota</taxon>
        <taxon>Gammaproteobacteria</taxon>
        <taxon>Oceanospirillales</taxon>
        <taxon>Saccharospirillaceae</taxon>
        <taxon>Saccharospirillum</taxon>
    </lineage>
</organism>
<dbReference type="Proteomes" id="UP001595617">
    <property type="component" value="Unassembled WGS sequence"/>
</dbReference>
<dbReference type="RefSeq" id="WP_380696943.1">
    <property type="nucleotide sequence ID" value="NZ_JBHRYR010000003.1"/>
</dbReference>
<keyword evidence="3" id="KW-1185">Reference proteome</keyword>
<evidence type="ECO:0000259" key="1">
    <source>
        <dbReference type="Pfam" id="PF05168"/>
    </source>
</evidence>
<evidence type="ECO:0000313" key="3">
    <source>
        <dbReference type="Proteomes" id="UP001595617"/>
    </source>
</evidence>
<dbReference type="EMBL" id="JBHRYR010000003">
    <property type="protein sequence ID" value="MFC3853617.1"/>
    <property type="molecule type" value="Genomic_DNA"/>
</dbReference>
<proteinExistence type="predicted"/>